<keyword evidence="1" id="KW-0472">Membrane</keyword>
<dbReference type="InterPro" id="IPR033419">
    <property type="entry name" value="GAPES3"/>
</dbReference>
<accession>A0A1B8H1Z8</accession>
<gene>
    <name evidence="4" type="ORF">AYY17_11075</name>
    <name evidence="3" type="ORF">AYY18_10535</name>
</gene>
<keyword evidence="1" id="KW-0812">Transmembrane</keyword>
<dbReference type="OrthoDB" id="9804951at2"/>
<reference evidence="6" key="1">
    <citation type="submission" date="2016-06" db="EMBL/GenBank/DDBJ databases">
        <authorList>
            <person name="Butler K."/>
        </authorList>
    </citation>
    <scope>NUCLEOTIDE SEQUENCE [LARGE SCALE GENOMIC DNA]</scope>
    <source>
        <strain evidence="6">GCSL-Mp20</strain>
    </source>
</reference>
<evidence type="ECO:0000313" key="5">
    <source>
        <dbReference type="Proteomes" id="UP000092247"/>
    </source>
</evidence>
<dbReference type="EMBL" id="LZEY01000059">
    <property type="protein sequence ID" value="OBU03100.1"/>
    <property type="molecule type" value="Genomic_DNA"/>
</dbReference>
<evidence type="ECO:0000313" key="4">
    <source>
        <dbReference type="EMBL" id="OBU03499.1"/>
    </source>
</evidence>
<evidence type="ECO:0000256" key="1">
    <source>
        <dbReference type="SAM" id="Phobius"/>
    </source>
</evidence>
<dbReference type="Pfam" id="PF17154">
    <property type="entry name" value="GAPES3"/>
    <property type="match status" value="1"/>
</dbReference>
<dbReference type="RefSeq" id="WP_067405643.1">
    <property type="nucleotide sequence ID" value="NZ_CBCPID010000015.1"/>
</dbReference>
<evidence type="ECO:0000313" key="3">
    <source>
        <dbReference type="EMBL" id="OBU03100.1"/>
    </source>
</evidence>
<organism evidence="3 6">
    <name type="scientific">Morganella psychrotolerans</name>
    <dbReference type="NCBI Taxonomy" id="368603"/>
    <lineage>
        <taxon>Bacteria</taxon>
        <taxon>Pseudomonadati</taxon>
        <taxon>Pseudomonadota</taxon>
        <taxon>Gammaproteobacteria</taxon>
        <taxon>Enterobacterales</taxon>
        <taxon>Morganellaceae</taxon>
        <taxon>Morganella</taxon>
    </lineage>
</organism>
<proteinExistence type="predicted"/>
<feature type="domain" description="Gammaproteobacterial periplasmic sensor" evidence="2">
    <location>
        <begin position="38"/>
        <end position="158"/>
    </location>
</feature>
<dbReference type="Gene3D" id="6.10.340.10">
    <property type="match status" value="1"/>
</dbReference>
<reference evidence="3 5" key="2">
    <citation type="submission" date="2016-06" db="EMBL/GenBank/DDBJ databases">
        <authorList>
            <person name="Kjaerup R.B."/>
            <person name="Dalgaard T.S."/>
            <person name="Juul-Madsen H.R."/>
        </authorList>
    </citation>
    <scope>NUCLEOTIDE SEQUENCE [LARGE SCALE GENOMIC DNA]</scope>
    <source>
        <strain evidence="3">GCSL-Mp20</strain>
        <strain evidence="4 5">GCSL-Mp3</strain>
    </source>
</reference>
<keyword evidence="6" id="KW-1185">Reference proteome</keyword>
<name>A0A1B8H1Z8_9GAMM</name>
<dbReference type="STRING" id="368603.AYY16_13725"/>
<dbReference type="Proteomes" id="UP000092247">
    <property type="component" value="Unassembled WGS sequence"/>
</dbReference>
<dbReference type="EMBL" id="LZEX01000043">
    <property type="protein sequence ID" value="OBU03499.1"/>
    <property type="molecule type" value="Genomic_DNA"/>
</dbReference>
<feature type="transmembrane region" description="Helical" evidence="1">
    <location>
        <begin position="159"/>
        <end position="181"/>
    </location>
</feature>
<comment type="caution">
    <text evidence="3">The sequence shown here is derived from an EMBL/GenBank/DDBJ whole genome shotgun (WGS) entry which is preliminary data.</text>
</comment>
<evidence type="ECO:0000313" key="6">
    <source>
        <dbReference type="Proteomes" id="UP000092377"/>
    </source>
</evidence>
<evidence type="ECO:0000259" key="2">
    <source>
        <dbReference type="Pfam" id="PF17154"/>
    </source>
</evidence>
<dbReference type="AlphaFoldDB" id="A0A1B8H1Z8"/>
<dbReference type="Proteomes" id="UP000092377">
    <property type="component" value="Unassembled WGS sequence"/>
</dbReference>
<sequence length="235" mass="26186">MRVKVKKSLTIKQMSVVAVVTLVTVALFITLQLSHLIQQRKDDYINQLFNSSVQVRKPLADALLGSDLNEIKSILITLRASGILGRAIVMTPDNIQVISLDFATYRPIPAAAKMIFGIPVEIRVPLYAYGVAHVAKPPQGYLILQVDDNRIYRFAMNTLALMVTSYLLLALVLVIAISWCINRLMVRPLRNMARELNSTEPAETLSCSPYHEDDEIGLLAKGYQNQLNKHKSGPS</sequence>
<keyword evidence="1" id="KW-1133">Transmembrane helix</keyword>
<protein>
    <submittedName>
        <fullName evidence="3">HAMP domain-containing protein</fullName>
    </submittedName>
</protein>